<dbReference type="AlphaFoldDB" id="A0AAV3UIP3"/>
<name>A0AAV3UIP3_9EURY</name>
<dbReference type="EMBL" id="BAABKX010000010">
    <property type="protein sequence ID" value="GAA5052073.1"/>
    <property type="molecule type" value="Genomic_DNA"/>
</dbReference>
<proteinExistence type="predicted"/>
<evidence type="ECO:0008006" key="4">
    <source>
        <dbReference type="Google" id="ProtNLM"/>
    </source>
</evidence>
<dbReference type="Proteomes" id="UP001501729">
    <property type="component" value="Unassembled WGS sequence"/>
</dbReference>
<organism evidence="2 3">
    <name type="scientific">Haladaptatus pallidirubidus</name>
    <dbReference type="NCBI Taxonomy" id="1008152"/>
    <lineage>
        <taxon>Archaea</taxon>
        <taxon>Methanobacteriati</taxon>
        <taxon>Methanobacteriota</taxon>
        <taxon>Stenosarchaea group</taxon>
        <taxon>Halobacteria</taxon>
        <taxon>Halobacteriales</taxon>
        <taxon>Haladaptataceae</taxon>
        <taxon>Haladaptatus</taxon>
    </lineage>
</organism>
<evidence type="ECO:0000256" key="1">
    <source>
        <dbReference type="SAM" id="MobiDB-lite"/>
    </source>
</evidence>
<dbReference type="SUPFAM" id="SSF46785">
    <property type="entry name" value="Winged helix' DNA-binding domain"/>
    <property type="match status" value="1"/>
</dbReference>
<keyword evidence="3" id="KW-1185">Reference proteome</keyword>
<comment type="caution">
    <text evidence="2">The sequence shown here is derived from an EMBL/GenBank/DDBJ whole genome shotgun (WGS) entry which is preliminary data.</text>
</comment>
<evidence type="ECO:0000313" key="2">
    <source>
        <dbReference type="EMBL" id="GAA5052073.1"/>
    </source>
</evidence>
<dbReference type="InterPro" id="IPR036390">
    <property type="entry name" value="WH_DNA-bd_sf"/>
</dbReference>
<accession>A0AAV3UIP3</accession>
<evidence type="ECO:0000313" key="3">
    <source>
        <dbReference type="Proteomes" id="UP001501729"/>
    </source>
</evidence>
<feature type="region of interest" description="Disordered" evidence="1">
    <location>
        <begin position="1"/>
        <end position="23"/>
    </location>
</feature>
<protein>
    <recommendedName>
        <fullName evidence="4">Sugar-specific transcriptional regulator TrmB</fullName>
    </recommendedName>
</protein>
<gene>
    <name evidence="2" type="ORF">GCM10025751_27940</name>
</gene>
<reference evidence="2 3" key="1">
    <citation type="journal article" date="2019" name="Int. J. Syst. Evol. Microbiol.">
        <title>The Global Catalogue of Microorganisms (GCM) 10K type strain sequencing project: providing services to taxonomists for standard genome sequencing and annotation.</title>
        <authorList>
            <consortium name="The Broad Institute Genomics Platform"/>
            <consortium name="The Broad Institute Genome Sequencing Center for Infectious Disease"/>
            <person name="Wu L."/>
            <person name="Ma J."/>
        </authorList>
    </citation>
    <scope>NUCLEOTIDE SEQUENCE [LARGE SCALE GENOMIC DNA]</scope>
    <source>
        <strain evidence="2 3">JCM 17504</strain>
    </source>
</reference>
<feature type="compositionally biased region" description="Basic and acidic residues" evidence="1">
    <location>
        <begin position="1"/>
        <end position="17"/>
    </location>
</feature>
<sequence length="88" mass="10308">MSCENERVGMTEDDKRARNASGEYVQEHTEEAVLEVMSPLEPYMTAEIADELGWSRRSAYNVLSRLHESDEIRKKKPEARRVIWIRPE</sequence>